<dbReference type="InterPro" id="IPR035965">
    <property type="entry name" value="PAS-like_dom_sf"/>
</dbReference>
<dbReference type="PROSITE" id="PS51371">
    <property type="entry name" value="CBS"/>
    <property type="match status" value="2"/>
</dbReference>
<dbReference type="SMART" id="SM00116">
    <property type="entry name" value="CBS"/>
    <property type="match status" value="2"/>
</dbReference>
<organism evidence="12 13">
    <name type="scientific">Desulfofundulus thermobenzoicus</name>
    <dbReference type="NCBI Taxonomy" id="29376"/>
    <lineage>
        <taxon>Bacteria</taxon>
        <taxon>Bacillati</taxon>
        <taxon>Bacillota</taxon>
        <taxon>Clostridia</taxon>
        <taxon>Eubacteriales</taxon>
        <taxon>Peptococcaceae</taxon>
        <taxon>Desulfofundulus</taxon>
    </lineage>
</organism>
<feature type="domain" description="PAS" evidence="10">
    <location>
        <begin position="131"/>
        <end position="182"/>
    </location>
</feature>
<feature type="domain" description="CBS" evidence="11">
    <location>
        <begin position="74"/>
        <end position="131"/>
    </location>
</feature>
<dbReference type="Pfam" id="PF08448">
    <property type="entry name" value="PAS_4"/>
    <property type="match status" value="1"/>
</dbReference>
<dbReference type="InterPro" id="IPR030828">
    <property type="entry name" value="HTH_TyrR"/>
</dbReference>
<evidence type="ECO:0000256" key="3">
    <source>
        <dbReference type="ARBA" id="ARBA00022840"/>
    </source>
</evidence>
<dbReference type="CDD" id="cd00009">
    <property type="entry name" value="AAA"/>
    <property type="match status" value="1"/>
</dbReference>
<dbReference type="InterPro" id="IPR013767">
    <property type="entry name" value="PAS_fold"/>
</dbReference>
<feature type="coiled-coil region" evidence="8">
    <location>
        <begin position="356"/>
        <end position="383"/>
    </location>
</feature>
<evidence type="ECO:0000256" key="5">
    <source>
        <dbReference type="ARBA" id="ARBA00023163"/>
    </source>
</evidence>
<feature type="domain" description="Sigma-54 factor interaction" evidence="9">
    <location>
        <begin position="390"/>
        <end position="619"/>
    </location>
</feature>
<dbReference type="InterPro" id="IPR027417">
    <property type="entry name" value="P-loop_NTPase"/>
</dbReference>
<dbReference type="Pfam" id="PF00158">
    <property type="entry name" value="Sigma54_activat"/>
    <property type="match status" value="1"/>
</dbReference>
<dbReference type="InterPro" id="IPR002078">
    <property type="entry name" value="Sigma_54_int"/>
</dbReference>
<dbReference type="SUPFAM" id="SSF55785">
    <property type="entry name" value="PYP-like sensor domain (PAS domain)"/>
    <property type="match status" value="2"/>
</dbReference>
<evidence type="ECO:0000256" key="2">
    <source>
        <dbReference type="ARBA" id="ARBA00022797"/>
    </source>
</evidence>
<dbReference type="PROSITE" id="PS00675">
    <property type="entry name" value="SIGMA54_INTERACT_1"/>
    <property type="match status" value="1"/>
</dbReference>
<dbReference type="SMART" id="SM00382">
    <property type="entry name" value="AAA"/>
    <property type="match status" value="1"/>
</dbReference>
<keyword evidence="4" id="KW-0805">Transcription regulation</keyword>
<dbReference type="RefSeq" id="WP_152945009.1">
    <property type="nucleotide sequence ID" value="NZ_WHYR01000004.1"/>
</dbReference>
<dbReference type="NCBIfam" id="TIGR00229">
    <property type="entry name" value="sensory_box"/>
    <property type="match status" value="2"/>
</dbReference>
<dbReference type="SMART" id="SM00091">
    <property type="entry name" value="PAS"/>
    <property type="match status" value="2"/>
</dbReference>
<dbReference type="GO" id="GO:0003677">
    <property type="term" value="F:DNA binding"/>
    <property type="evidence" value="ECO:0007669"/>
    <property type="project" value="UniProtKB-KW"/>
</dbReference>
<proteinExistence type="predicted"/>
<dbReference type="Pfam" id="PF00989">
    <property type="entry name" value="PAS"/>
    <property type="match status" value="1"/>
</dbReference>
<accession>A0A6N7IN62</accession>
<keyword evidence="3" id="KW-0067">ATP-binding</keyword>
<dbReference type="Gene3D" id="1.10.8.60">
    <property type="match status" value="1"/>
</dbReference>
<feature type="domain" description="CBS" evidence="11">
    <location>
        <begin position="10"/>
        <end position="66"/>
    </location>
</feature>
<feature type="domain" description="PAS" evidence="10">
    <location>
        <begin position="248"/>
        <end position="292"/>
    </location>
</feature>
<dbReference type="SUPFAM" id="SSF52540">
    <property type="entry name" value="P-loop containing nucleoside triphosphate hydrolases"/>
    <property type="match status" value="1"/>
</dbReference>
<evidence type="ECO:0000256" key="4">
    <source>
        <dbReference type="ARBA" id="ARBA00023015"/>
    </source>
</evidence>
<dbReference type="Pfam" id="PF18024">
    <property type="entry name" value="HTH_50"/>
    <property type="match status" value="1"/>
</dbReference>
<keyword evidence="5" id="KW-0804">Transcription</keyword>
<dbReference type="InterPro" id="IPR025662">
    <property type="entry name" value="Sigma_54_int_dom_ATP-bd_1"/>
</dbReference>
<dbReference type="InterPro" id="IPR000644">
    <property type="entry name" value="CBS_dom"/>
</dbReference>
<dbReference type="FunFam" id="3.40.50.300:FF:000006">
    <property type="entry name" value="DNA-binding transcriptional regulator NtrC"/>
    <property type="match status" value="1"/>
</dbReference>
<evidence type="ECO:0000259" key="10">
    <source>
        <dbReference type="PROSITE" id="PS50112"/>
    </source>
</evidence>
<evidence type="ECO:0000259" key="9">
    <source>
        <dbReference type="PROSITE" id="PS50045"/>
    </source>
</evidence>
<dbReference type="AlphaFoldDB" id="A0A6N7IN62"/>
<evidence type="ECO:0000256" key="7">
    <source>
        <dbReference type="PROSITE-ProRule" id="PRU00703"/>
    </source>
</evidence>
<dbReference type="SUPFAM" id="SSF54631">
    <property type="entry name" value="CBS-domain pair"/>
    <property type="match status" value="1"/>
</dbReference>
<dbReference type="OrthoDB" id="1803236at2"/>
<dbReference type="PANTHER" id="PTHR32071:SF57">
    <property type="entry name" value="C4-DICARBOXYLATE TRANSPORT TRANSCRIPTIONAL REGULATORY PROTEIN DCTD"/>
    <property type="match status" value="1"/>
</dbReference>
<keyword evidence="1" id="KW-0547">Nucleotide-binding</keyword>
<dbReference type="Gene3D" id="3.30.450.20">
    <property type="entry name" value="PAS domain"/>
    <property type="match status" value="2"/>
</dbReference>
<dbReference type="InterPro" id="IPR025944">
    <property type="entry name" value="Sigma_54_int_dom_CS"/>
</dbReference>
<evidence type="ECO:0000313" key="13">
    <source>
        <dbReference type="Proteomes" id="UP000441717"/>
    </source>
</evidence>
<dbReference type="PROSITE" id="PS50112">
    <property type="entry name" value="PAS"/>
    <property type="match status" value="2"/>
</dbReference>
<evidence type="ECO:0000256" key="8">
    <source>
        <dbReference type="SAM" id="Coils"/>
    </source>
</evidence>
<dbReference type="Gene3D" id="3.10.580.10">
    <property type="entry name" value="CBS-domain"/>
    <property type="match status" value="2"/>
</dbReference>
<keyword evidence="7" id="KW-0129">CBS domain</keyword>
<dbReference type="Gene3D" id="1.10.10.60">
    <property type="entry name" value="Homeodomain-like"/>
    <property type="match status" value="1"/>
</dbReference>
<dbReference type="Pfam" id="PF00571">
    <property type="entry name" value="CBS"/>
    <property type="match status" value="2"/>
</dbReference>
<dbReference type="GO" id="GO:0005524">
    <property type="term" value="F:ATP binding"/>
    <property type="evidence" value="ECO:0007669"/>
    <property type="project" value="UniProtKB-KW"/>
</dbReference>
<name>A0A6N7IN62_9FIRM</name>
<dbReference type="InterPro" id="IPR000014">
    <property type="entry name" value="PAS"/>
</dbReference>
<dbReference type="InterPro" id="IPR003593">
    <property type="entry name" value="AAA+_ATPase"/>
</dbReference>
<reference evidence="12 13" key="1">
    <citation type="submission" date="2019-10" db="EMBL/GenBank/DDBJ databases">
        <title>Comparative genomics of sulfur disproportionating microorganisms.</title>
        <authorList>
            <person name="Ward L.M."/>
            <person name="Bertran E."/>
            <person name="Johnston D."/>
        </authorList>
    </citation>
    <scope>NUCLEOTIDE SEQUENCE [LARGE SCALE GENOMIC DNA]</scope>
    <source>
        <strain evidence="12 13">DSM 14055</strain>
    </source>
</reference>
<dbReference type="InterPro" id="IPR058031">
    <property type="entry name" value="AAA_lid_NorR"/>
</dbReference>
<dbReference type="EMBL" id="WHYR01000004">
    <property type="protein sequence ID" value="MQL51083.1"/>
    <property type="molecule type" value="Genomic_DNA"/>
</dbReference>
<keyword evidence="2" id="KW-0058">Aromatic hydrocarbons catabolism</keyword>
<protein>
    <recommendedName>
        <fullName evidence="6">HTH-type transcriptional regulatory protein TyrR</fullName>
    </recommendedName>
</protein>
<dbReference type="PROSITE" id="PS50045">
    <property type="entry name" value="SIGMA54_INTERACT_4"/>
    <property type="match status" value="1"/>
</dbReference>
<keyword evidence="8" id="KW-0175">Coiled coil</keyword>
<evidence type="ECO:0000256" key="6">
    <source>
        <dbReference type="ARBA" id="ARBA00029500"/>
    </source>
</evidence>
<dbReference type="Pfam" id="PF25601">
    <property type="entry name" value="AAA_lid_14"/>
    <property type="match status" value="1"/>
</dbReference>
<gene>
    <name evidence="12" type="ORF">GFC01_02110</name>
</gene>
<dbReference type="PROSITE" id="PS00688">
    <property type="entry name" value="SIGMA54_INTERACT_3"/>
    <property type="match status" value="1"/>
</dbReference>
<dbReference type="PANTHER" id="PTHR32071">
    <property type="entry name" value="TRANSCRIPTIONAL REGULATORY PROTEIN"/>
    <property type="match status" value="1"/>
</dbReference>
<dbReference type="CDD" id="cd02205">
    <property type="entry name" value="CBS_pair_SF"/>
    <property type="match status" value="1"/>
</dbReference>
<evidence type="ECO:0000256" key="1">
    <source>
        <dbReference type="ARBA" id="ARBA00022741"/>
    </source>
</evidence>
<dbReference type="CDD" id="cd00130">
    <property type="entry name" value="PAS"/>
    <property type="match status" value="2"/>
</dbReference>
<dbReference type="Gene3D" id="3.40.50.300">
    <property type="entry name" value="P-loop containing nucleotide triphosphate hydrolases"/>
    <property type="match status" value="1"/>
</dbReference>
<evidence type="ECO:0000313" key="12">
    <source>
        <dbReference type="EMBL" id="MQL51083.1"/>
    </source>
</evidence>
<dbReference type="GO" id="GO:0006355">
    <property type="term" value="P:regulation of DNA-templated transcription"/>
    <property type="evidence" value="ECO:0007669"/>
    <property type="project" value="InterPro"/>
</dbReference>
<dbReference type="InterPro" id="IPR013656">
    <property type="entry name" value="PAS_4"/>
</dbReference>
<dbReference type="InterPro" id="IPR046342">
    <property type="entry name" value="CBS_dom_sf"/>
</dbReference>
<comment type="caution">
    <text evidence="12">The sequence shown here is derived from an EMBL/GenBank/DDBJ whole genome shotgun (WGS) entry which is preliminary data.</text>
</comment>
<dbReference type="Proteomes" id="UP000441717">
    <property type="component" value="Unassembled WGS sequence"/>
</dbReference>
<sequence length="701" mass="78010">MQTLFIRDFMAREPICLRPDDTIREAAAVFSRHEIDGAPVVDGDGKLTGLFTKTHVMRAMAGGLPLTTPVGHLMRRQVYTICEDDPPESAWEKAVKYGIGRLPVVDRNDRLVGMMTRTRLVYAFEQKYKNIISFLNAVLDCALSGICAVNEEGVVVVFNQSAARITGLCAEEVVNRHINDVIPQSGLLEVLQTGKASYGHKIIFRQSTVIANQAPVIYGDKIIGAVSLFHDISEVETLSQQLETVKRMAQELDIIISASSEGIALLDQEGKIIKLNRAYEQVEGVPGEKIRGLRVKELIQKGYLSFLAVPAALEKNGPACVIERLRTGREVLSTATPIVDEQSRNIRRIVVNCRDLTELAVLRRQLEEERARYHAQLESLRAESWERDKIVAASSSMRELLAVAERVAPYDSNVLILGESGTGKDLLARFIHYRSARSAGPVISVNCAAIPENLLESELFGYTAGAFTGAERQGKAGLIELAEGGTLFLNEIGDLSLSLQAKLLTVIQEKLVRRLGETKSRPVDFRLIAATNRDLAEMVRKGLFRGDLYYRINVIPITIPPLRERPEDIVPLVHHFLHRYNRKFNLDRQVAPETMEWLKSYSWPGNVRELENVMERLVVTSVAQVITPDALPEQIKKITFPGMLKKGNVEPAGLFKLYQRMGSTRRVAAALGVHQSTVVRWLKKYGYKPAASRSGGVNNDA</sequence>
<keyword evidence="13" id="KW-1185">Reference proteome</keyword>
<evidence type="ECO:0000259" key="11">
    <source>
        <dbReference type="PROSITE" id="PS51371"/>
    </source>
</evidence>